<evidence type="ECO:0000256" key="1">
    <source>
        <dbReference type="SAM" id="MobiDB-lite"/>
    </source>
</evidence>
<protein>
    <recommendedName>
        <fullName evidence="4">Histone H1</fullName>
    </recommendedName>
</protein>
<dbReference type="AlphaFoldDB" id="A0AAV9X4P8"/>
<comment type="caution">
    <text evidence="2">The sequence shown here is derived from an EMBL/GenBank/DDBJ whole genome shotgun (WGS) entry which is preliminary data.</text>
</comment>
<dbReference type="Proteomes" id="UP001365542">
    <property type="component" value="Unassembled WGS sequence"/>
</dbReference>
<feature type="region of interest" description="Disordered" evidence="1">
    <location>
        <begin position="1"/>
        <end position="42"/>
    </location>
</feature>
<dbReference type="EMBL" id="JAVHJO010000010">
    <property type="protein sequence ID" value="KAK6535252.1"/>
    <property type="molecule type" value="Genomic_DNA"/>
</dbReference>
<evidence type="ECO:0008006" key="4">
    <source>
        <dbReference type="Google" id="ProtNLM"/>
    </source>
</evidence>
<feature type="region of interest" description="Disordered" evidence="1">
    <location>
        <begin position="83"/>
        <end position="110"/>
    </location>
</feature>
<evidence type="ECO:0000313" key="2">
    <source>
        <dbReference type="EMBL" id="KAK6535252.1"/>
    </source>
</evidence>
<reference evidence="2 3" key="1">
    <citation type="submission" date="2019-10" db="EMBL/GenBank/DDBJ databases">
        <authorList>
            <person name="Palmer J.M."/>
        </authorList>
    </citation>
    <scope>NUCLEOTIDE SEQUENCE [LARGE SCALE GENOMIC DNA]</scope>
    <source>
        <strain evidence="2 3">TWF694</strain>
    </source>
</reference>
<keyword evidence="3" id="KW-1185">Reference proteome</keyword>
<proteinExistence type="predicted"/>
<organism evidence="2 3">
    <name type="scientific">Orbilia ellipsospora</name>
    <dbReference type="NCBI Taxonomy" id="2528407"/>
    <lineage>
        <taxon>Eukaryota</taxon>
        <taxon>Fungi</taxon>
        <taxon>Dikarya</taxon>
        <taxon>Ascomycota</taxon>
        <taxon>Pezizomycotina</taxon>
        <taxon>Orbiliomycetes</taxon>
        <taxon>Orbiliales</taxon>
        <taxon>Orbiliaceae</taxon>
        <taxon>Orbilia</taxon>
    </lineage>
</organism>
<feature type="region of interest" description="Disordered" evidence="1">
    <location>
        <begin position="49"/>
        <end position="68"/>
    </location>
</feature>
<gene>
    <name evidence="2" type="ORF">TWF694_001720</name>
</gene>
<accession>A0AAV9X4P8</accession>
<sequence length="110" mass="11547">MAPTTNTTTTTTTTTTKKAGPGRKKKPTTPTEPTRRSTRTVIPRTVFSSGVTKPKAAPKKRKTTVKDKVVGAAKKVKGTVTRKPAVKAAGTKKIKGTDGKGVKKTTKAKA</sequence>
<feature type="compositionally biased region" description="Low complexity" evidence="1">
    <location>
        <begin position="1"/>
        <end position="19"/>
    </location>
</feature>
<name>A0AAV9X4P8_9PEZI</name>
<evidence type="ECO:0000313" key="3">
    <source>
        <dbReference type="Proteomes" id="UP001365542"/>
    </source>
</evidence>